<feature type="domain" description="AB hydrolase-1" evidence="1">
    <location>
        <begin position="15"/>
        <end position="124"/>
    </location>
</feature>
<dbReference type="EMBL" id="JBHRYJ010000001">
    <property type="protein sequence ID" value="MFC3674629.1"/>
    <property type="molecule type" value="Genomic_DNA"/>
</dbReference>
<evidence type="ECO:0000313" key="2">
    <source>
        <dbReference type="EMBL" id="MFC3674629.1"/>
    </source>
</evidence>
<dbReference type="InterPro" id="IPR000073">
    <property type="entry name" value="AB_hydrolase_1"/>
</dbReference>
<dbReference type="RefSeq" id="WP_379721931.1">
    <property type="nucleotide sequence ID" value="NZ_JBHRYJ010000001.1"/>
</dbReference>
<dbReference type="PANTHER" id="PTHR43798">
    <property type="entry name" value="MONOACYLGLYCEROL LIPASE"/>
    <property type="match status" value="1"/>
</dbReference>
<dbReference type="InterPro" id="IPR000639">
    <property type="entry name" value="Epox_hydrolase-like"/>
</dbReference>
<dbReference type="Gene3D" id="3.40.50.1820">
    <property type="entry name" value="alpha/beta hydrolase"/>
    <property type="match status" value="1"/>
</dbReference>
<comment type="caution">
    <text evidence="2">The sequence shown here is derived from an EMBL/GenBank/DDBJ whole genome shotgun (WGS) entry which is preliminary data.</text>
</comment>
<dbReference type="GO" id="GO:0016787">
    <property type="term" value="F:hydrolase activity"/>
    <property type="evidence" value="ECO:0007669"/>
    <property type="project" value="UniProtKB-KW"/>
</dbReference>
<keyword evidence="2" id="KW-0378">Hydrolase</keyword>
<dbReference type="InterPro" id="IPR029058">
    <property type="entry name" value="AB_hydrolase_fold"/>
</dbReference>
<name>A0ABV7VBX5_9PROT</name>
<keyword evidence="3" id="KW-1185">Reference proteome</keyword>
<reference evidence="3" key="1">
    <citation type="journal article" date="2019" name="Int. J. Syst. Evol. Microbiol.">
        <title>The Global Catalogue of Microorganisms (GCM) 10K type strain sequencing project: providing services to taxonomists for standard genome sequencing and annotation.</title>
        <authorList>
            <consortium name="The Broad Institute Genomics Platform"/>
            <consortium name="The Broad Institute Genome Sequencing Center for Infectious Disease"/>
            <person name="Wu L."/>
            <person name="Ma J."/>
        </authorList>
    </citation>
    <scope>NUCLEOTIDE SEQUENCE [LARGE SCALE GENOMIC DNA]</scope>
    <source>
        <strain evidence="3">KCTC 42182</strain>
    </source>
</reference>
<gene>
    <name evidence="2" type="ORF">ACFOOQ_03680</name>
</gene>
<dbReference type="Pfam" id="PF00561">
    <property type="entry name" value="Abhydrolase_1"/>
    <property type="match status" value="1"/>
</dbReference>
<evidence type="ECO:0000313" key="3">
    <source>
        <dbReference type="Proteomes" id="UP001595711"/>
    </source>
</evidence>
<dbReference type="PANTHER" id="PTHR43798:SF33">
    <property type="entry name" value="HYDROLASE, PUTATIVE (AFU_ORTHOLOGUE AFUA_2G14860)-RELATED"/>
    <property type="match status" value="1"/>
</dbReference>
<dbReference type="InterPro" id="IPR050266">
    <property type="entry name" value="AB_hydrolase_sf"/>
</dbReference>
<dbReference type="PRINTS" id="PR00412">
    <property type="entry name" value="EPOXHYDRLASE"/>
</dbReference>
<accession>A0ABV7VBX5</accession>
<evidence type="ECO:0000259" key="1">
    <source>
        <dbReference type="Pfam" id="PF00561"/>
    </source>
</evidence>
<dbReference type="SUPFAM" id="SSF53474">
    <property type="entry name" value="alpha/beta-Hydrolases"/>
    <property type="match status" value="1"/>
</dbReference>
<dbReference type="Proteomes" id="UP001595711">
    <property type="component" value="Unassembled WGS sequence"/>
</dbReference>
<protein>
    <submittedName>
        <fullName evidence="2">Alpha/beta fold hydrolase</fullName>
    </submittedName>
</protein>
<sequence length="247" mass="26194">MAAFLYGRQENPDGPVVLLVHGWEDDHLSWAPLIDRLVAAGYRVLAPDLPGHGRSPARLASIPVFAAGVAATAREATTLGLVSDDRPFHAVIAHSLGGTGTLLAAAEHELPARRLAILAAPNQPRLFAGAMMAILGLTPAQTAQVFTAIERLVGRSMESLYLPPKLRSLGMPGLILHSRDDRVVPLQHSRENAAAWPGARLRVLDGLGHRKLVSDADVQTGLLHFIRSDAPADAFGPPSESGRPDAA</sequence>
<organism evidence="2 3">
    <name type="scientific">Ferrovibrio xuzhouensis</name>
    <dbReference type="NCBI Taxonomy" id="1576914"/>
    <lineage>
        <taxon>Bacteria</taxon>
        <taxon>Pseudomonadati</taxon>
        <taxon>Pseudomonadota</taxon>
        <taxon>Alphaproteobacteria</taxon>
        <taxon>Rhodospirillales</taxon>
        <taxon>Rhodospirillaceae</taxon>
        <taxon>Ferrovibrio</taxon>
    </lineage>
</organism>
<proteinExistence type="predicted"/>